<name>A0A8J5MK12_HOMAM</name>
<dbReference type="GO" id="GO:0061617">
    <property type="term" value="C:MICOS complex"/>
    <property type="evidence" value="ECO:0007669"/>
    <property type="project" value="TreeGrafter"/>
</dbReference>
<accession>A0A8J5MK12</accession>
<evidence type="ECO:0000313" key="2">
    <source>
        <dbReference type="EMBL" id="KAG7154072.1"/>
    </source>
</evidence>
<evidence type="ECO:0000313" key="3">
    <source>
        <dbReference type="Proteomes" id="UP000747542"/>
    </source>
</evidence>
<dbReference type="PANTHER" id="PTHR21588">
    <property type="entry name" value="COILED-COIL-HELIX-COILED-COIL-HELIX DOMAIN CONTAINING 6"/>
    <property type="match status" value="1"/>
</dbReference>
<sequence>MGTTQSTRKITLVNDDKAGVIKLSESLAYRLRGQIEGQQTAAEVPGPAAAAEPPRAPVAPAPEPPPLITPIPHIPETPKVTYLAPVPETVAPTPIDSEPVAPEPIAQKPLIPESSILEPAAPDPVVSEPAAPESLVPEPAATGESHPLADVPVDTPSGILVDVSEPSPSVLQNVAENADLQPLALLDNVSQSQESAMIESCEPQVSLSLDESVISSEPQSPSAETLDPLVSAETVDPLVPSAQTVDPLVEETAAVTIEAIVILEQVQLSSSEMLLAAAFPVGGETPAVAEATSEATVPPSAETITVSPSLSLPIEVNEVPRKELPETASPPAAATVSPPDLEVAVKAGPPPTLSQPAGNIPPWSIYAEEAHLMVMRLREEKEQEIQKLNLNWRDKMDAREKEFTKMAHLSEEEATAALKDVEKLFLKASCSPICQNHQEAVMNCYQDHPRQSLRCAKEVENFTQCVDLSRLQSVIKQRAN</sequence>
<dbReference type="PANTHER" id="PTHR21588:SF18">
    <property type="entry name" value="MICOS COMPLEX SUBUNIT MIC19"/>
    <property type="match status" value="1"/>
</dbReference>
<organism evidence="2 3">
    <name type="scientific">Homarus americanus</name>
    <name type="common">American lobster</name>
    <dbReference type="NCBI Taxonomy" id="6706"/>
    <lineage>
        <taxon>Eukaryota</taxon>
        <taxon>Metazoa</taxon>
        <taxon>Ecdysozoa</taxon>
        <taxon>Arthropoda</taxon>
        <taxon>Crustacea</taxon>
        <taxon>Multicrustacea</taxon>
        <taxon>Malacostraca</taxon>
        <taxon>Eumalacostraca</taxon>
        <taxon>Eucarida</taxon>
        <taxon>Decapoda</taxon>
        <taxon>Pleocyemata</taxon>
        <taxon>Astacidea</taxon>
        <taxon>Nephropoidea</taxon>
        <taxon>Nephropidae</taxon>
        <taxon>Homarus</taxon>
    </lineage>
</organism>
<gene>
    <name evidence="2" type="primary">chchd6-L</name>
    <name evidence="2" type="ORF">Hamer_G024620</name>
</gene>
<keyword evidence="3" id="KW-1185">Reference proteome</keyword>
<proteinExistence type="predicted"/>
<dbReference type="AlphaFoldDB" id="A0A8J5MK12"/>
<protein>
    <submittedName>
        <fullName evidence="2">MICOS complex subunit mic25-like</fullName>
    </submittedName>
</protein>
<comment type="caution">
    <text evidence="2">The sequence shown here is derived from an EMBL/GenBank/DDBJ whole genome shotgun (WGS) entry which is preliminary data.</text>
</comment>
<feature type="region of interest" description="Disordered" evidence="1">
    <location>
        <begin position="90"/>
        <end position="151"/>
    </location>
</feature>
<feature type="region of interest" description="Disordered" evidence="1">
    <location>
        <begin position="37"/>
        <end position="73"/>
    </location>
</feature>
<dbReference type="GO" id="GO:0007007">
    <property type="term" value="P:inner mitochondrial membrane organization"/>
    <property type="evidence" value="ECO:0007669"/>
    <property type="project" value="TreeGrafter"/>
</dbReference>
<reference evidence="2" key="1">
    <citation type="journal article" date="2021" name="Sci. Adv.">
        <title>The American lobster genome reveals insights on longevity, neural, and immune adaptations.</title>
        <authorList>
            <person name="Polinski J.M."/>
            <person name="Zimin A.V."/>
            <person name="Clark K.F."/>
            <person name="Kohn A.B."/>
            <person name="Sadowski N."/>
            <person name="Timp W."/>
            <person name="Ptitsyn A."/>
            <person name="Khanna P."/>
            <person name="Romanova D.Y."/>
            <person name="Williams P."/>
            <person name="Greenwood S.J."/>
            <person name="Moroz L.L."/>
            <person name="Walt D.R."/>
            <person name="Bodnar A.G."/>
        </authorList>
    </citation>
    <scope>NUCLEOTIDE SEQUENCE</scope>
    <source>
        <strain evidence="2">GMGI-L3</strain>
    </source>
</reference>
<dbReference type="EMBL" id="JAHLQT010045620">
    <property type="protein sequence ID" value="KAG7154072.1"/>
    <property type="molecule type" value="Genomic_DNA"/>
</dbReference>
<dbReference type="Proteomes" id="UP000747542">
    <property type="component" value="Unassembled WGS sequence"/>
</dbReference>
<dbReference type="InterPro" id="IPR052632">
    <property type="entry name" value="MICOS_subunit_Mic19"/>
</dbReference>
<evidence type="ECO:0000256" key="1">
    <source>
        <dbReference type="SAM" id="MobiDB-lite"/>
    </source>
</evidence>
<feature type="compositionally biased region" description="Pro residues" evidence="1">
    <location>
        <begin position="54"/>
        <end position="73"/>
    </location>
</feature>
<feature type="compositionally biased region" description="Low complexity" evidence="1">
    <location>
        <begin position="40"/>
        <end position="53"/>
    </location>
</feature>